<evidence type="ECO:0000256" key="7">
    <source>
        <dbReference type="ARBA" id="ARBA00040944"/>
    </source>
</evidence>
<proteinExistence type="predicted"/>
<keyword evidence="13" id="KW-1185">Reference proteome</keyword>
<dbReference type="Proteomes" id="UP000225706">
    <property type="component" value="Unassembled WGS sequence"/>
</dbReference>
<evidence type="ECO:0000256" key="10">
    <source>
        <dbReference type="ARBA" id="ARBA00049432"/>
    </source>
</evidence>
<evidence type="ECO:0000256" key="8">
    <source>
        <dbReference type="ARBA" id="ARBA00042574"/>
    </source>
</evidence>
<dbReference type="Pfam" id="PF04577">
    <property type="entry name" value="Glyco_transf_61"/>
    <property type="match status" value="1"/>
</dbReference>
<keyword evidence="3 12" id="KW-0808">Transferase</keyword>
<dbReference type="STRING" id="50429.A0A2B4S500"/>
<dbReference type="InterPro" id="IPR049625">
    <property type="entry name" value="Glyco_transf_61_cat"/>
</dbReference>
<feature type="domain" description="Glycosyltransferase 61 catalytic" evidence="11">
    <location>
        <begin position="199"/>
        <end position="308"/>
    </location>
</feature>
<keyword evidence="4" id="KW-0732">Signal</keyword>
<gene>
    <name evidence="12" type="primary">XYLT</name>
    <name evidence="12" type="ORF">AWC38_SpisGene11761</name>
</gene>
<accession>A0A2B4S500</accession>
<evidence type="ECO:0000313" key="12">
    <source>
        <dbReference type="EMBL" id="PFX23677.1"/>
    </source>
</evidence>
<dbReference type="InterPro" id="IPR007657">
    <property type="entry name" value="Glycosyltransferase_61"/>
</dbReference>
<keyword evidence="2" id="KW-0328">Glycosyltransferase</keyword>
<evidence type="ECO:0000256" key="9">
    <source>
        <dbReference type="ARBA" id="ARBA00048317"/>
    </source>
</evidence>
<reference evidence="13" key="1">
    <citation type="journal article" date="2017" name="bioRxiv">
        <title>Comparative analysis of the genomes of Stylophora pistillata and Acropora digitifera provides evidence for extensive differences between species of corals.</title>
        <authorList>
            <person name="Voolstra C.R."/>
            <person name="Li Y."/>
            <person name="Liew Y.J."/>
            <person name="Baumgarten S."/>
            <person name="Zoccola D."/>
            <person name="Flot J.-F."/>
            <person name="Tambutte S."/>
            <person name="Allemand D."/>
            <person name="Aranda M."/>
        </authorList>
    </citation>
    <scope>NUCLEOTIDE SEQUENCE [LARGE SCALE GENOMIC DNA]</scope>
</reference>
<evidence type="ECO:0000256" key="6">
    <source>
        <dbReference type="ARBA" id="ARBA00023180"/>
    </source>
</evidence>
<comment type="caution">
    <text evidence="12">The sequence shown here is derived from an EMBL/GenBank/DDBJ whole genome shotgun (WGS) entry which is preliminary data.</text>
</comment>
<dbReference type="CDD" id="cd00117">
    <property type="entry name" value="TFP"/>
    <property type="match status" value="1"/>
</dbReference>
<dbReference type="GO" id="GO:0097363">
    <property type="term" value="F:protein O-acetylglucosaminyltransferase activity"/>
    <property type="evidence" value="ECO:0007669"/>
    <property type="project" value="UniProtKB-EC"/>
</dbReference>
<dbReference type="PANTHER" id="PTHR20961">
    <property type="entry name" value="GLYCOSYLTRANSFERASE"/>
    <property type="match status" value="1"/>
</dbReference>
<keyword evidence="5" id="KW-0256">Endoplasmic reticulum</keyword>
<dbReference type="OrthoDB" id="529273at2759"/>
<comment type="catalytic activity">
    <reaction evidence="10">
        <text>L-threonyl-[protein] + UDP-N-acetyl-alpha-D-glucosamine = 3-O-(N-acetyl-beta-D-glucosaminyl)-L-threonyl-[protein] + UDP + H(+)</text>
        <dbReference type="Rhea" id="RHEA:48908"/>
        <dbReference type="Rhea" id="RHEA-COMP:11060"/>
        <dbReference type="Rhea" id="RHEA-COMP:12252"/>
        <dbReference type="ChEBI" id="CHEBI:15378"/>
        <dbReference type="ChEBI" id="CHEBI:30013"/>
        <dbReference type="ChEBI" id="CHEBI:57705"/>
        <dbReference type="ChEBI" id="CHEBI:58223"/>
        <dbReference type="ChEBI" id="CHEBI:90840"/>
        <dbReference type="EC" id="2.4.1.255"/>
    </reaction>
</comment>
<dbReference type="PANTHER" id="PTHR20961:SF148">
    <property type="entry name" value="EGF DOMAIN-SPECIFIC O-LINKED N-ACETYLGLUCOSAMINE TRANSFERASE"/>
    <property type="match status" value="1"/>
</dbReference>
<dbReference type="AlphaFoldDB" id="A0A2B4S500"/>
<dbReference type="EC" id="2.4.1.255" evidence="1"/>
<evidence type="ECO:0000256" key="5">
    <source>
        <dbReference type="ARBA" id="ARBA00022824"/>
    </source>
</evidence>
<evidence type="ECO:0000256" key="2">
    <source>
        <dbReference type="ARBA" id="ARBA00022676"/>
    </source>
</evidence>
<protein>
    <recommendedName>
        <fullName evidence="7">EGF domain-specific O-linked N-acetylglucosamine transferase</fullName>
        <ecNumber evidence="1">2.4.1.255</ecNumber>
    </recommendedName>
    <alternativeName>
        <fullName evidence="8">Extracellular O-linked N-acetylglucosamine transferase</fullName>
    </alternativeName>
</protein>
<evidence type="ECO:0000256" key="1">
    <source>
        <dbReference type="ARBA" id="ARBA00011970"/>
    </source>
</evidence>
<dbReference type="GO" id="GO:0005788">
    <property type="term" value="C:endoplasmic reticulum lumen"/>
    <property type="evidence" value="ECO:0007669"/>
    <property type="project" value="TreeGrafter"/>
</dbReference>
<dbReference type="EMBL" id="LSMT01000200">
    <property type="protein sequence ID" value="PFX23677.1"/>
    <property type="molecule type" value="Genomic_DNA"/>
</dbReference>
<evidence type="ECO:0000256" key="4">
    <source>
        <dbReference type="ARBA" id="ARBA00022729"/>
    </source>
</evidence>
<organism evidence="12 13">
    <name type="scientific">Stylophora pistillata</name>
    <name type="common">Smooth cauliflower coral</name>
    <dbReference type="NCBI Taxonomy" id="50429"/>
    <lineage>
        <taxon>Eukaryota</taxon>
        <taxon>Metazoa</taxon>
        <taxon>Cnidaria</taxon>
        <taxon>Anthozoa</taxon>
        <taxon>Hexacorallia</taxon>
        <taxon>Scleractinia</taxon>
        <taxon>Astrocoeniina</taxon>
        <taxon>Pocilloporidae</taxon>
        <taxon>Stylophora</taxon>
    </lineage>
</organism>
<evidence type="ECO:0000313" key="13">
    <source>
        <dbReference type="Proteomes" id="UP000225706"/>
    </source>
</evidence>
<evidence type="ECO:0000259" key="11">
    <source>
        <dbReference type="Pfam" id="PF04577"/>
    </source>
</evidence>
<keyword evidence="6" id="KW-0325">Glycoprotein</keyword>
<comment type="catalytic activity">
    <reaction evidence="9">
        <text>L-seryl-[protein] + UDP-N-acetyl-alpha-D-glucosamine = 3-O-(N-acetyl-beta-D-glucosaminyl)-L-seryl-[protein] + UDP + H(+)</text>
        <dbReference type="Rhea" id="RHEA:48904"/>
        <dbReference type="Rhea" id="RHEA-COMP:9863"/>
        <dbReference type="Rhea" id="RHEA-COMP:12251"/>
        <dbReference type="ChEBI" id="CHEBI:15378"/>
        <dbReference type="ChEBI" id="CHEBI:29999"/>
        <dbReference type="ChEBI" id="CHEBI:57705"/>
        <dbReference type="ChEBI" id="CHEBI:58223"/>
        <dbReference type="ChEBI" id="CHEBI:90838"/>
        <dbReference type="EC" id="2.4.1.255"/>
    </reaction>
</comment>
<name>A0A2B4S500_STYPI</name>
<sequence length="493" mass="55999">MVLRYIIIRPKFGHARVLEAHVEFPNEEDEFFVLDKGFFTLYCRGNMVKLERQLLFADRDNTLMRWKAAMEVANPSQYLSIGGQQSFQDGHYFAIQRIEFANVYWTIIDLLDIFITTQSVSIQPEKLNIILIDAHPKSSLDSFWTVLFQRLIKLNDKDFFKNSNTVVFENLIWRYPRKKSPLLDINLKSSRHIQPFRSFVLKEFGISAAKHLRNCSQQNLNVLVILRRDYESHPRNLAAVIDRKIANEEEVLQEIKTSFPNGNITAAQLDLWPLKAQLETIANTDILFGMHGAAHAFSIFMEPGGVVVEMFNDYSQARNWHMGKIATLSDHSHISWTNSNPKAVNKDTKSTIIPKGLPSSLLKKAVASICSKRHENVFRKNQTMLKSIVFVVFILAFGSLGEALECPTCFSREDGKHCNEIATLKTCTDPNAVCALYYSESSLKGGVYMRYCSSLDRVLTLQALCKNQPAEIEGLGSVTCRAECEGCSFTSVV</sequence>
<evidence type="ECO:0000256" key="3">
    <source>
        <dbReference type="ARBA" id="ARBA00022679"/>
    </source>
</evidence>